<gene>
    <name evidence="4" type="ORF">AMATHDRAFT_187505</name>
</gene>
<dbReference type="Pfam" id="PF16488">
    <property type="entry name" value="ArgoL2"/>
    <property type="match status" value="1"/>
</dbReference>
<dbReference type="Proteomes" id="UP000242287">
    <property type="component" value="Unassembled WGS sequence"/>
</dbReference>
<evidence type="ECO:0000259" key="2">
    <source>
        <dbReference type="PROSITE" id="PS50821"/>
    </source>
</evidence>
<evidence type="ECO:0000256" key="1">
    <source>
        <dbReference type="SAM" id="MobiDB-lite"/>
    </source>
</evidence>
<organism evidence="4 5">
    <name type="scientific">Amanita thiersii Skay4041</name>
    <dbReference type="NCBI Taxonomy" id="703135"/>
    <lineage>
        <taxon>Eukaryota</taxon>
        <taxon>Fungi</taxon>
        <taxon>Dikarya</taxon>
        <taxon>Basidiomycota</taxon>
        <taxon>Agaricomycotina</taxon>
        <taxon>Agaricomycetes</taxon>
        <taxon>Agaricomycetidae</taxon>
        <taxon>Agaricales</taxon>
        <taxon>Pluteineae</taxon>
        <taxon>Amanitaceae</taxon>
        <taxon>Amanita</taxon>
    </lineage>
</organism>
<proteinExistence type="predicted"/>
<reference evidence="4 5" key="1">
    <citation type="submission" date="2014-02" db="EMBL/GenBank/DDBJ databases">
        <title>Transposable element dynamics among asymbiotic and ectomycorrhizal Amanita fungi.</title>
        <authorList>
            <consortium name="DOE Joint Genome Institute"/>
            <person name="Hess J."/>
            <person name="Skrede I."/>
            <person name="Wolfe B."/>
            <person name="LaButti K."/>
            <person name="Ohm R.A."/>
            <person name="Grigoriev I.V."/>
            <person name="Pringle A."/>
        </authorList>
    </citation>
    <scope>NUCLEOTIDE SEQUENCE [LARGE SCALE GENOMIC DNA]</scope>
    <source>
        <strain evidence="4 5">SKay4041</strain>
    </source>
</reference>
<dbReference type="InterPro" id="IPR012337">
    <property type="entry name" value="RNaseH-like_sf"/>
</dbReference>
<dbReference type="InterPro" id="IPR032474">
    <property type="entry name" value="Argonaute_N"/>
</dbReference>
<dbReference type="Pfam" id="PF16487">
    <property type="entry name" value="ArgoMid"/>
    <property type="match status" value="1"/>
</dbReference>
<feature type="domain" description="PAZ" evidence="2">
    <location>
        <begin position="182"/>
        <end position="298"/>
    </location>
</feature>
<dbReference type="CDD" id="cd02846">
    <property type="entry name" value="PAZ_argonaute_like"/>
    <property type="match status" value="1"/>
</dbReference>
<name>A0A2A9NYF0_9AGAR</name>
<dbReference type="InterPro" id="IPR045246">
    <property type="entry name" value="Piwi_ago-like"/>
</dbReference>
<dbReference type="STRING" id="703135.A0A2A9NYF0"/>
<dbReference type="PROSITE" id="PS50821">
    <property type="entry name" value="PAZ"/>
    <property type="match status" value="1"/>
</dbReference>
<dbReference type="SUPFAM" id="SSF53098">
    <property type="entry name" value="Ribonuclease H-like"/>
    <property type="match status" value="1"/>
</dbReference>
<dbReference type="Gene3D" id="3.40.50.2300">
    <property type="match status" value="1"/>
</dbReference>
<evidence type="ECO:0000313" key="5">
    <source>
        <dbReference type="Proteomes" id="UP000242287"/>
    </source>
</evidence>
<dbReference type="SMART" id="SM01163">
    <property type="entry name" value="DUF1785"/>
    <property type="match status" value="1"/>
</dbReference>
<dbReference type="InterPro" id="IPR014811">
    <property type="entry name" value="ArgoL1"/>
</dbReference>
<dbReference type="Gene3D" id="2.170.260.10">
    <property type="entry name" value="paz domain"/>
    <property type="match status" value="1"/>
</dbReference>
<dbReference type="CDD" id="cd04657">
    <property type="entry name" value="Piwi_ago-like"/>
    <property type="match status" value="1"/>
</dbReference>
<dbReference type="InterPro" id="IPR003165">
    <property type="entry name" value="Piwi"/>
</dbReference>
<dbReference type="SMART" id="SM00950">
    <property type="entry name" value="Piwi"/>
    <property type="match status" value="1"/>
</dbReference>
<dbReference type="InterPro" id="IPR036397">
    <property type="entry name" value="RNaseH_sf"/>
</dbReference>
<evidence type="ECO:0008006" key="6">
    <source>
        <dbReference type="Google" id="ProtNLM"/>
    </source>
</evidence>
<feature type="region of interest" description="Disordered" evidence="1">
    <location>
        <begin position="58"/>
        <end position="77"/>
    </location>
</feature>
<dbReference type="SUPFAM" id="SSF101690">
    <property type="entry name" value="PAZ domain"/>
    <property type="match status" value="1"/>
</dbReference>
<feature type="domain" description="Piwi" evidence="3">
    <location>
        <begin position="475"/>
        <end position="782"/>
    </location>
</feature>
<accession>A0A2A9NYF0</accession>
<protein>
    <recommendedName>
        <fullName evidence="6">Piwi domain-containing protein</fullName>
    </recommendedName>
</protein>
<dbReference type="InterPro" id="IPR032473">
    <property type="entry name" value="Argonaute_Mid_dom"/>
</dbReference>
<dbReference type="Pfam" id="PF08699">
    <property type="entry name" value="ArgoL1"/>
    <property type="match status" value="1"/>
</dbReference>
<dbReference type="Pfam" id="PF16486">
    <property type="entry name" value="ArgoN"/>
    <property type="match status" value="1"/>
</dbReference>
<dbReference type="Gene3D" id="3.30.420.10">
    <property type="entry name" value="Ribonuclease H-like superfamily/Ribonuclease H"/>
    <property type="match status" value="1"/>
</dbReference>
<dbReference type="Pfam" id="PF02171">
    <property type="entry name" value="Piwi"/>
    <property type="match status" value="1"/>
</dbReference>
<keyword evidence="5" id="KW-1185">Reference proteome</keyword>
<evidence type="ECO:0000313" key="4">
    <source>
        <dbReference type="EMBL" id="PFH53507.1"/>
    </source>
</evidence>
<dbReference type="InterPro" id="IPR032472">
    <property type="entry name" value="ArgoL2"/>
</dbReference>
<dbReference type="AlphaFoldDB" id="A0A2A9NYF0"/>
<dbReference type="GO" id="GO:0003723">
    <property type="term" value="F:RNA binding"/>
    <property type="evidence" value="ECO:0007669"/>
    <property type="project" value="InterPro"/>
</dbReference>
<dbReference type="InterPro" id="IPR036085">
    <property type="entry name" value="PAZ_dom_sf"/>
</dbReference>
<dbReference type="Pfam" id="PF02170">
    <property type="entry name" value="PAZ"/>
    <property type="match status" value="1"/>
</dbReference>
<dbReference type="InterPro" id="IPR003100">
    <property type="entry name" value="PAZ_dom"/>
</dbReference>
<dbReference type="PROSITE" id="PS50822">
    <property type="entry name" value="PIWI"/>
    <property type="match status" value="1"/>
</dbReference>
<evidence type="ECO:0000259" key="3">
    <source>
        <dbReference type="PROSITE" id="PS50822"/>
    </source>
</evidence>
<dbReference type="EMBL" id="KZ301973">
    <property type="protein sequence ID" value="PFH53507.1"/>
    <property type="molecule type" value="Genomic_DNA"/>
</dbReference>
<dbReference type="OrthoDB" id="10252740at2759"/>
<sequence>MIYHYDVIEPDTLPTKFNMKLIHHLQTNVAPNIFTPPGVYDGRKNFFVPRQLAFGNTNSREFNVPSPDADSGDNKRPPKVYKVRLTKVNEINTVLLQRFVNQQQSQDENVLTAIMALNVVIRMEPNQKYPFNVRSFFTSRGKKAVGGGLELWRGYFQSIRPTIGKIIVNVDISTGMMFKAGPLIDLCLDFLGKPGGDASILSPARGMPDRERIRLQKFVLGVKVQIKSNRPGSQRVRIIRGLSKVGADVLEFEHEGRRISVANYFRTKLNLPLRYPSVLCVEVGKGAMYPLELCTVPEGQISRRQVPPNVTKEMVTFATMKPEERFRNIEEGARLLAYGQSEYVRQFGLAIHTENGLLNIPARVLQPPKLQYGQGSRDRVAAPRNGSWNMVDKRFYQPITIKQWILVCYERQNRFPLDRLQQLVKDFISACKTVGITVVENNPLIKYEQGQGKIGNQLKNAGLECRTTKGVVPNLILIILPENGDDIYRAVKHFGDVTMGVATQCMKSNKLFRANLQYWANVLLKVNVKLGGINLIPDQGSAALLTDPRNPTIVMGADVMHAAPGARNIPSYASLVANVDSNTSKYIAVTKVQTSRREIIEDLEEMCKTALEKYMSYRRGVEKAQNAAPQRIIFYRDGVSEGQFKEVLARELDMIKKACTSLKISPKITLTVVGKRHHIRFKPGREDEDKSGNCPAGTIVDKEIGHPTEFDWYLQSHGGLLGTSRPSHYTVLHDDNKFSSDALQALSFALCHVYARSTRSVSIPAPVYYADIVCSRAKYHYDPDSNLNLSDTATQLSESDTLESFRREYKPLNPNQANMMYFM</sequence>
<dbReference type="PANTHER" id="PTHR22891">
    <property type="entry name" value="EUKARYOTIC TRANSLATION INITIATION FACTOR 2C"/>
    <property type="match status" value="1"/>
</dbReference>